<evidence type="ECO:0000313" key="6">
    <source>
        <dbReference type="Proteomes" id="UP000019184"/>
    </source>
</evidence>
<keyword evidence="6" id="KW-1185">Reference proteome</keyword>
<dbReference type="CDD" id="cd17262">
    <property type="entry name" value="RMtype1_S_Aco12261I-TRD2-CR2"/>
    <property type="match status" value="1"/>
</dbReference>
<comment type="caution">
    <text evidence="5">The sequence shown here is derived from an EMBL/GenBank/DDBJ whole genome shotgun (WGS) entry which is preliminary data.</text>
</comment>
<proteinExistence type="inferred from homology"/>
<comment type="similarity">
    <text evidence="1">Belongs to the type-I restriction system S methylase family.</text>
</comment>
<evidence type="ECO:0000256" key="1">
    <source>
        <dbReference type="ARBA" id="ARBA00010923"/>
    </source>
</evidence>
<feature type="domain" description="Type I restriction modification DNA specificity" evidence="4">
    <location>
        <begin position="220"/>
        <end position="381"/>
    </location>
</feature>
<dbReference type="Gene3D" id="3.90.220.20">
    <property type="entry name" value="DNA methylase specificity domains"/>
    <property type="match status" value="2"/>
</dbReference>
<dbReference type="Proteomes" id="UP000019184">
    <property type="component" value="Unassembled WGS sequence"/>
</dbReference>
<dbReference type="GO" id="GO:0009307">
    <property type="term" value="P:DNA restriction-modification system"/>
    <property type="evidence" value="ECO:0007669"/>
    <property type="project" value="UniProtKB-KW"/>
</dbReference>
<dbReference type="RefSeq" id="WP_034430971.1">
    <property type="nucleotide sequence ID" value="NZ_CBTK010000045.1"/>
</dbReference>
<dbReference type="InterPro" id="IPR052021">
    <property type="entry name" value="Type-I_RS_S_subunit"/>
</dbReference>
<evidence type="ECO:0000256" key="3">
    <source>
        <dbReference type="ARBA" id="ARBA00023125"/>
    </source>
</evidence>
<dbReference type="GO" id="GO:0003677">
    <property type="term" value="F:DNA binding"/>
    <property type="evidence" value="ECO:0007669"/>
    <property type="project" value="UniProtKB-KW"/>
</dbReference>
<protein>
    <submittedName>
        <fullName evidence="5">Restriction modification system DNA specificity domain</fullName>
    </submittedName>
</protein>
<keyword evidence="3" id="KW-0238">DNA-binding</keyword>
<dbReference type="InterPro" id="IPR044946">
    <property type="entry name" value="Restrct_endonuc_typeI_TRD_sf"/>
</dbReference>
<dbReference type="Pfam" id="PF01420">
    <property type="entry name" value="Methylase_S"/>
    <property type="match status" value="2"/>
</dbReference>
<dbReference type="Gene3D" id="1.10.287.1120">
    <property type="entry name" value="Bipartite methylase S protein"/>
    <property type="match status" value="1"/>
</dbReference>
<accession>A0A7U7J293</accession>
<keyword evidence="2" id="KW-0680">Restriction system</keyword>
<reference evidence="5 6" key="1">
    <citation type="journal article" date="2014" name="ISME J.">
        <title>Candidatus Competibacter-lineage genomes retrieved from metagenomes reveal functional metabolic diversity.</title>
        <authorList>
            <person name="McIlroy S.J."/>
            <person name="Albertsen M."/>
            <person name="Andresen E.K."/>
            <person name="Saunders A.M."/>
            <person name="Kristiansen R."/>
            <person name="Stokholm-Bjerregaard M."/>
            <person name="Nielsen K.L."/>
            <person name="Nielsen P.H."/>
        </authorList>
    </citation>
    <scope>NUCLEOTIDE SEQUENCE [LARGE SCALE GENOMIC DNA]</scope>
    <source>
        <strain evidence="5 6">Run_B_J11</strain>
    </source>
</reference>
<evidence type="ECO:0000259" key="4">
    <source>
        <dbReference type="Pfam" id="PF01420"/>
    </source>
</evidence>
<dbReference type="AlphaFoldDB" id="A0A7U7J293"/>
<dbReference type="InterPro" id="IPR000055">
    <property type="entry name" value="Restrct_endonuc_typeI_TRD"/>
</dbReference>
<dbReference type="OrthoDB" id="398435at2"/>
<sequence length="399" mass="44789">MTNVRNVPKLRFPEFRDAGEWETDLLGSNKVSKFISERVALEQLNQDTYVSTENLLPDYAGVTRASKLPPSGSFTRYKKGDVLVSNIRPYLKKVWSADKEGASSNDVVVIRSGEKATSIFLTFILKNDLFINYVMTGAKGVKMPRGDISSMKEYPVAFPTGDEQQKIADCLASLDELIALEAQKLDTLKTHKKGLMQQLFPAEGETLPKLRFPEFRDAGEWDIKTLSELAENLDNRRIPVTESDRVKGAIPYYGASGIVDYIHDFIFDEELLCISEDGANLVARSTPIAFSISGKTWVNNHAHVLKFERRCVQKIVEDYLNSISLEDYLTGMAQPKLNRAMLDTIPVPIPRDECEQQKVADCLSSLDDLIDAQSQKLDALKVHKKGLMQQLFPSMEAEV</sequence>
<organism evidence="5 6">
    <name type="scientific">Candidatus Contendobacter odensis Run_B_J11</name>
    <dbReference type="NCBI Taxonomy" id="1400861"/>
    <lineage>
        <taxon>Bacteria</taxon>
        <taxon>Pseudomonadati</taxon>
        <taxon>Pseudomonadota</taxon>
        <taxon>Gammaproteobacteria</taxon>
        <taxon>Candidatus Competibacteraceae</taxon>
        <taxon>Candidatus Contendibacter</taxon>
    </lineage>
</organism>
<feature type="domain" description="Type I restriction modification DNA specificity" evidence="4">
    <location>
        <begin position="72"/>
        <end position="189"/>
    </location>
</feature>
<evidence type="ECO:0000313" key="5">
    <source>
        <dbReference type="EMBL" id="CDH43900.1"/>
    </source>
</evidence>
<dbReference type="PANTHER" id="PTHR30408">
    <property type="entry name" value="TYPE-1 RESTRICTION ENZYME ECOKI SPECIFICITY PROTEIN"/>
    <property type="match status" value="1"/>
</dbReference>
<dbReference type="EMBL" id="CBTK010000045">
    <property type="protein sequence ID" value="CDH43900.1"/>
    <property type="molecule type" value="Genomic_DNA"/>
</dbReference>
<evidence type="ECO:0000256" key="2">
    <source>
        <dbReference type="ARBA" id="ARBA00022747"/>
    </source>
</evidence>
<dbReference type="PANTHER" id="PTHR30408:SF12">
    <property type="entry name" value="TYPE I RESTRICTION ENZYME MJAVIII SPECIFICITY SUBUNIT"/>
    <property type="match status" value="1"/>
</dbReference>
<dbReference type="SUPFAM" id="SSF116734">
    <property type="entry name" value="DNA methylase specificity domain"/>
    <property type="match status" value="2"/>
</dbReference>
<gene>
    <name evidence="5" type="ORF">BN874_1390026</name>
</gene>
<name>A0A7U7J293_9GAMM</name>